<accession>A0A1D3D6K3</accession>
<feature type="compositionally biased region" description="Low complexity" evidence="1">
    <location>
        <begin position="60"/>
        <end position="72"/>
    </location>
</feature>
<gene>
    <name evidence="2" type="ORF">cyc_08279</name>
</gene>
<evidence type="ECO:0000313" key="3">
    <source>
        <dbReference type="Proteomes" id="UP000095192"/>
    </source>
</evidence>
<feature type="compositionally biased region" description="Basic and acidic residues" evidence="1">
    <location>
        <begin position="85"/>
        <end position="99"/>
    </location>
</feature>
<dbReference type="EMBL" id="JROU02000510">
    <property type="protein sequence ID" value="OEH79086.1"/>
    <property type="molecule type" value="Genomic_DNA"/>
</dbReference>
<name>A0A1D3D6K3_9EIME</name>
<proteinExistence type="predicted"/>
<dbReference type="VEuPathDB" id="ToxoDB:cyc_08279"/>
<comment type="caution">
    <text evidence="2">The sequence shown here is derived from an EMBL/GenBank/DDBJ whole genome shotgun (WGS) entry which is preliminary data.</text>
</comment>
<sequence length="137" mass="15276">MQQQRQQKKRSWIRQRGAAVLAFLDIPLWERGSDEGREEGESKGRRRTIKPLAKDDASHEGAAAIGSAAEAGGKPHAPQKVRQGSIREKREEGEEEKQKHPLSLTTLEAPLRAAIRRSRRVRNFGFVPIEFSGSGSP</sequence>
<dbReference type="Proteomes" id="UP000095192">
    <property type="component" value="Unassembled WGS sequence"/>
</dbReference>
<dbReference type="InParanoid" id="A0A1D3D6K3"/>
<evidence type="ECO:0000313" key="2">
    <source>
        <dbReference type="EMBL" id="OEH79086.1"/>
    </source>
</evidence>
<keyword evidence="3" id="KW-1185">Reference proteome</keyword>
<dbReference type="AlphaFoldDB" id="A0A1D3D6K3"/>
<feature type="region of interest" description="Disordered" evidence="1">
    <location>
        <begin position="31"/>
        <end position="104"/>
    </location>
</feature>
<evidence type="ECO:0000256" key="1">
    <source>
        <dbReference type="SAM" id="MobiDB-lite"/>
    </source>
</evidence>
<reference evidence="2 3" key="1">
    <citation type="journal article" date="2016" name="BMC Genomics">
        <title>Comparative genomics reveals Cyclospora cayetanensis possesses coccidia-like metabolism and invasion components but unique surface antigens.</title>
        <authorList>
            <person name="Liu S."/>
            <person name="Wang L."/>
            <person name="Zheng H."/>
            <person name="Xu Z."/>
            <person name="Roellig D.M."/>
            <person name="Li N."/>
            <person name="Frace M.A."/>
            <person name="Tang K."/>
            <person name="Arrowood M.J."/>
            <person name="Moss D.M."/>
            <person name="Zhang L."/>
            <person name="Feng Y."/>
            <person name="Xiao L."/>
        </authorList>
    </citation>
    <scope>NUCLEOTIDE SEQUENCE [LARGE SCALE GENOMIC DNA]</scope>
    <source>
        <strain evidence="2 3">CHN_HEN01</strain>
    </source>
</reference>
<protein>
    <submittedName>
        <fullName evidence="2">Uncharacterized protein</fullName>
    </submittedName>
</protein>
<feature type="compositionally biased region" description="Basic and acidic residues" evidence="1">
    <location>
        <begin position="31"/>
        <end position="43"/>
    </location>
</feature>
<organism evidence="2 3">
    <name type="scientific">Cyclospora cayetanensis</name>
    <dbReference type="NCBI Taxonomy" id="88456"/>
    <lineage>
        <taxon>Eukaryota</taxon>
        <taxon>Sar</taxon>
        <taxon>Alveolata</taxon>
        <taxon>Apicomplexa</taxon>
        <taxon>Conoidasida</taxon>
        <taxon>Coccidia</taxon>
        <taxon>Eucoccidiorida</taxon>
        <taxon>Eimeriorina</taxon>
        <taxon>Eimeriidae</taxon>
        <taxon>Cyclospora</taxon>
    </lineage>
</organism>